<dbReference type="InterPro" id="IPR051082">
    <property type="entry name" value="Pentapeptide-BTB/POZ_domain"/>
</dbReference>
<dbReference type="Pfam" id="PF05729">
    <property type="entry name" value="NACHT"/>
    <property type="match status" value="1"/>
</dbReference>
<dbReference type="PANTHER" id="PTHR14136">
    <property type="entry name" value="BTB_POZ DOMAIN-CONTAINING PROTEIN KCTD9"/>
    <property type="match status" value="1"/>
</dbReference>
<feature type="domain" description="NACHT" evidence="1">
    <location>
        <begin position="18"/>
        <end position="105"/>
    </location>
</feature>
<dbReference type="EMBL" id="GDID01002253">
    <property type="protein sequence ID" value="JAP94353.1"/>
    <property type="molecule type" value="Transcribed_RNA"/>
</dbReference>
<dbReference type="SUPFAM" id="SSF141571">
    <property type="entry name" value="Pentapeptide repeat-like"/>
    <property type="match status" value="1"/>
</dbReference>
<evidence type="ECO:0000313" key="2">
    <source>
        <dbReference type="EMBL" id="JAP94353.1"/>
    </source>
</evidence>
<accession>A0A146KC58</accession>
<dbReference type="InterPro" id="IPR027417">
    <property type="entry name" value="P-loop_NTPase"/>
</dbReference>
<reference evidence="2" key="1">
    <citation type="submission" date="2015-07" db="EMBL/GenBank/DDBJ databases">
        <title>Adaptation to a free-living lifestyle via gene acquisitions in the diplomonad Trepomonas sp. PC1.</title>
        <authorList>
            <person name="Xu F."/>
            <person name="Jerlstrom-Hultqvist J."/>
            <person name="Kolisko M."/>
            <person name="Simpson A.G.B."/>
            <person name="Roger A.J."/>
            <person name="Svard S.G."/>
            <person name="Andersson J.O."/>
        </authorList>
    </citation>
    <scope>NUCLEOTIDE SEQUENCE</scope>
    <source>
        <strain evidence="2">PC1</strain>
    </source>
</reference>
<dbReference type="PANTHER" id="PTHR14136:SF17">
    <property type="entry name" value="BTB_POZ DOMAIN-CONTAINING PROTEIN KCTD9"/>
    <property type="match status" value="1"/>
</dbReference>
<dbReference type="SUPFAM" id="SSF50978">
    <property type="entry name" value="WD40 repeat-like"/>
    <property type="match status" value="1"/>
</dbReference>
<dbReference type="SUPFAM" id="SSF50998">
    <property type="entry name" value="Quinoprotein alcohol dehydrogenase-like"/>
    <property type="match status" value="1"/>
</dbReference>
<organism evidence="2">
    <name type="scientific">Trepomonas sp. PC1</name>
    <dbReference type="NCBI Taxonomy" id="1076344"/>
    <lineage>
        <taxon>Eukaryota</taxon>
        <taxon>Metamonada</taxon>
        <taxon>Diplomonadida</taxon>
        <taxon>Hexamitidae</taxon>
        <taxon>Hexamitinae</taxon>
        <taxon>Trepomonas</taxon>
    </lineage>
</organism>
<dbReference type="Gene3D" id="2.160.20.80">
    <property type="entry name" value="E3 ubiquitin-protein ligase SopA"/>
    <property type="match status" value="1"/>
</dbReference>
<feature type="non-terminal residue" evidence="2">
    <location>
        <position position="1"/>
    </location>
</feature>
<name>A0A146KC58_9EUKA</name>
<dbReference type="InterPro" id="IPR007111">
    <property type="entry name" value="NACHT_NTPase"/>
</dbReference>
<protein>
    <submittedName>
        <fullName evidence="2">Pentapeptide repeats-containing protein</fullName>
    </submittedName>
</protein>
<proteinExistence type="predicted"/>
<dbReference type="InterPro" id="IPR036322">
    <property type="entry name" value="WD40_repeat_dom_sf"/>
</dbReference>
<dbReference type="InterPro" id="IPR001646">
    <property type="entry name" value="5peptide_repeat"/>
</dbReference>
<dbReference type="InterPro" id="IPR011047">
    <property type="entry name" value="Quinoprotein_ADH-like_sf"/>
</dbReference>
<evidence type="ECO:0000259" key="1">
    <source>
        <dbReference type="Pfam" id="PF05729"/>
    </source>
</evidence>
<dbReference type="Pfam" id="PF00805">
    <property type="entry name" value="Pentapeptide"/>
    <property type="match status" value="1"/>
</dbReference>
<dbReference type="AlphaFoldDB" id="A0A146KC58"/>
<dbReference type="SUPFAM" id="SSF52540">
    <property type="entry name" value="P-loop containing nucleoside triphosphate hydrolases"/>
    <property type="match status" value="1"/>
</dbReference>
<gene>
    <name evidence="2" type="ORF">TPC1_13024</name>
</gene>
<sequence>VQAADYIMNFLTDKESKVLLVQGTAGAGKTDFVQQMLSKIIDKQTDIIPIFVSLPKLKDKFNGVMKESLEKYCSITERELRNFQKMQYKLLIILDGYDEIHDMRNIYDSNNFDNWNCKVVVTSRSSYLAQNPVYWDLFLPDDYLKEMYYEITLLPFNKKQILEYINLFIESHRADESYTGWTNPQQYLNQFSKFSSISELISTPFMLGMFVEVLPSLVQKDQLQKCNSHVQNAKSKAKELFITDLYEKFIENWFLRQKAKEEKENGQIGRKSRSQVADQYLRYSMDFAVELFQKDLVYLEYDPDDPVSQKFLNPNDEVATANRKGAPIRFQDGSYSFVHYTIHEYFVCVALIQQIKKLNEKKLQSYFYEYLLNTKHINNLQILDFLSEFIEKDEGFKQQLLNTIQLSKQDKKLSIAAANAISILNYAQVQFNGCDFSGISIENANLRHAICDSANFRGANLKNVDFKQAWLQNADFTDATLDNADFGKNSKSELKITGFEDYEFDFQKMRLAPDEDMIAIVGRKNFDCYYNIYISDFEEHSRELKLPSGSTVQNIKFDKEGRQVAATFTAMFNFEQCQSFMVWDVDGELLFKREPTLISRPHSLHYIYFLDHNNFVYLVGNEVYFYNSSFQVIDKFVNGYQSLDISFFAYNQDKKMMIFVHADKNHGNQQTYQISRFQKQDDTFKEVQNCQIIGDVQIQGDKLLIINDAGINIHNLYTHELINSKIENFKAKQRKISSSTSKNLFVVELQNKETYIRIFETKSLKQVSAITNYHSEKTIYCTIHGQLMVVENNRLFVIKMEPDNLECDTHVDSVWKIGSCDNQLYTISTDIMINWDPQTGEALKTLKYTIDETSKDFRYLRLEGVNHLQIFDFRSSKLKPKFKTDSKFIVLECFIQNQNSACVVINPETKKFEFIVCSEIEDNAWRKLSFENDNFTMNQQTIDDYNKIIVKHTKARILICVQLIDKSVVKVYDCEKLKQIGEFISPTVHSAAISQETFILATERHVVQYSTENTMQILKLNLSSVQQIEFNEEIEGLVCVQKTEPKRISLVKIDLKRGLMSQFVAGLNEEFTQVVSTCEMDSFKFNHNCTKAIGIPDHGNSGCYLFDLLNEKVSLIHTCSIVTAAAFVQDKIAVGNANGSVQVYDRKLNLIWSSFSNKINLYNTKMNNLDLAEKKIEIDEELKIETVAIEVDNEASIYQYSELDIEV</sequence>
<dbReference type="Gene3D" id="3.40.50.300">
    <property type="entry name" value="P-loop containing nucleotide triphosphate hydrolases"/>
    <property type="match status" value="1"/>
</dbReference>